<dbReference type="AlphaFoldDB" id="D8R6F6"/>
<dbReference type="OrthoDB" id="1939285at2759"/>
<accession>D8R6F6</accession>
<dbReference type="InterPro" id="IPR044806">
    <property type="entry name" value="WVD2/WDL1-4"/>
</dbReference>
<evidence type="ECO:0000313" key="8">
    <source>
        <dbReference type="EMBL" id="EFJ32665.1"/>
    </source>
</evidence>
<name>D8R6F6_SELML</name>
<feature type="region of interest" description="Disordered" evidence="6">
    <location>
        <begin position="327"/>
        <end position="483"/>
    </location>
</feature>
<dbReference type="Gramene" id="EFJ32665">
    <property type="protein sequence ID" value="EFJ32665"/>
    <property type="gene ID" value="SELMODRAFT_407685"/>
</dbReference>
<dbReference type="eggNOG" id="ENOG502REWY">
    <property type="taxonomic scope" value="Eukaryota"/>
</dbReference>
<dbReference type="KEGG" id="smo:SELMODRAFT_407685"/>
<evidence type="ECO:0000256" key="2">
    <source>
        <dbReference type="ARBA" id="ARBA00005885"/>
    </source>
</evidence>
<comment type="subcellular location">
    <subcellularLocation>
        <location evidence="1">Cytoplasm</location>
        <location evidence="1">Cytoskeleton</location>
    </subcellularLocation>
</comment>
<feature type="region of interest" description="Disordered" evidence="6">
    <location>
        <begin position="119"/>
        <end position="173"/>
    </location>
</feature>
<feature type="compositionally biased region" description="Basic and acidic residues" evidence="6">
    <location>
        <begin position="327"/>
        <end position="347"/>
    </location>
</feature>
<feature type="compositionally biased region" description="Low complexity" evidence="6">
    <location>
        <begin position="434"/>
        <end position="467"/>
    </location>
</feature>
<dbReference type="Proteomes" id="UP000001514">
    <property type="component" value="Unassembled WGS sequence"/>
</dbReference>
<comment type="similarity">
    <text evidence="2">Belongs to the TPX2 family.</text>
</comment>
<dbReference type="FunCoup" id="D8R6F6">
    <property type="interactions" value="49"/>
</dbReference>
<feature type="region of interest" description="Disordered" evidence="6">
    <location>
        <begin position="219"/>
        <end position="310"/>
    </location>
</feature>
<dbReference type="InParanoid" id="D8R6F6"/>
<feature type="compositionally biased region" description="Basic and acidic residues" evidence="6">
    <location>
        <begin position="141"/>
        <end position="152"/>
    </location>
</feature>
<feature type="compositionally biased region" description="Polar residues" evidence="6">
    <location>
        <begin position="153"/>
        <end position="167"/>
    </location>
</feature>
<evidence type="ECO:0000256" key="6">
    <source>
        <dbReference type="SAM" id="MobiDB-lite"/>
    </source>
</evidence>
<evidence type="ECO:0000256" key="3">
    <source>
        <dbReference type="ARBA" id="ARBA00022490"/>
    </source>
</evidence>
<proteinExistence type="inferred from homology"/>
<keyword evidence="4" id="KW-0493">Microtubule</keyword>
<keyword evidence="9" id="KW-1185">Reference proteome</keyword>
<dbReference type="PANTHER" id="PTHR46372">
    <property type="entry name" value="PROTEIN WVD2-LIKE 3"/>
    <property type="match status" value="1"/>
</dbReference>
<reference evidence="8 9" key="1">
    <citation type="journal article" date="2011" name="Science">
        <title>The Selaginella genome identifies genetic changes associated with the evolution of vascular plants.</title>
        <authorList>
            <person name="Banks J.A."/>
            <person name="Nishiyama T."/>
            <person name="Hasebe M."/>
            <person name="Bowman J.L."/>
            <person name="Gribskov M."/>
            <person name="dePamphilis C."/>
            <person name="Albert V.A."/>
            <person name="Aono N."/>
            <person name="Aoyama T."/>
            <person name="Ambrose B.A."/>
            <person name="Ashton N.W."/>
            <person name="Axtell M.J."/>
            <person name="Barker E."/>
            <person name="Barker M.S."/>
            <person name="Bennetzen J.L."/>
            <person name="Bonawitz N.D."/>
            <person name="Chapple C."/>
            <person name="Cheng C."/>
            <person name="Correa L.G."/>
            <person name="Dacre M."/>
            <person name="DeBarry J."/>
            <person name="Dreyer I."/>
            <person name="Elias M."/>
            <person name="Engstrom E.M."/>
            <person name="Estelle M."/>
            <person name="Feng L."/>
            <person name="Finet C."/>
            <person name="Floyd S.K."/>
            <person name="Frommer W.B."/>
            <person name="Fujita T."/>
            <person name="Gramzow L."/>
            <person name="Gutensohn M."/>
            <person name="Harholt J."/>
            <person name="Hattori M."/>
            <person name="Heyl A."/>
            <person name="Hirai T."/>
            <person name="Hiwatashi Y."/>
            <person name="Ishikawa M."/>
            <person name="Iwata M."/>
            <person name="Karol K.G."/>
            <person name="Koehler B."/>
            <person name="Kolukisaoglu U."/>
            <person name="Kubo M."/>
            <person name="Kurata T."/>
            <person name="Lalonde S."/>
            <person name="Li K."/>
            <person name="Li Y."/>
            <person name="Litt A."/>
            <person name="Lyons E."/>
            <person name="Manning G."/>
            <person name="Maruyama T."/>
            <person name="Michael T.P."/>
            <person name="Mikami K."/>
            <person name="Miyazaki S."/>
            <person name="Morinaga S."/>
            <person name="Murata T."/>
            <person name="Mueller-Roeber B."/>
            <person name="Nelson D.R."/>
            <person name="Obara M."/>
            <person name="Oguri Y."/>
            <person name="Olmstead R.G."/>
            <person name="Onodera N."/>
            <person name="Petersen B.L."/>
            <person name="Pils B."/>
            <person name="Prigge M."/>
            <person name="Rensing S.A."/>
            <person name="Riano-Pachon D.M."/>
            <person name="Roberts A.W."/>
            <person name="Sato Y."/>
            <person name="Scheller H.V."/>
            <person name="Schulz B."/>
            <person name="Schulz C."/>
            <person name="Shakirov E.V."/>
            <person name="Shibagaki N."/>
            <person name="Shinohara N."/>
            <person name="Shippen D.E."/>
            <person name="Soerensen I."/>
            <person name="Sotooka R."/>
            <person name="Sugimoto N."/>
            <person name="Sugita M."/>
            <person name="Sumikawa N."/>
            <person name="Tanurdzic M."/>
            <person name="Theissen G."/>
            <person name="Ulvskov P."/>
            <person name="Wakazuki S."/>
            <person name="Weng J.K."/>
            <person name="Willats W.W."/>
            <person name="Wipf D."/>
            <person name="Wolf P.G."/>
            <person name="Yang L."/>
            <person name="Zimmer A.D."/>
            <person name="Zhu Q."/>
            <person name="Mitros T."/>
            <person name="Hellsten U."/>
            <person name="Loque D."/>
            <person name="Otillar R."/>
            <person name="Salamov A."/>
            <person name="Schmutz J."/>
            <person name="Shapiro H."/>
            <person name="Lindquist E."/>
            <person name="Lucas S."/>
            <person name="Rokhsar D."/>
            <person name="Grigoriev I.V."/>
        </authorList>
    </citation>
    <scope>NUCLEOTIDE SEQUENCE [LARGE SCALE GENOMIC DNA]</scope>
</reference>
<organism evidence="9">
    <name type="scientific">Selaginella moellendorffii</name>
    <name type="common">Spikemoss</name>
    <dbReference type="NCBI Taxonomy" id="88036"/>
    <lineage>
        <taxon>Eukaryota</taxon>
        <taxon>Viridiplantae</taxon>
        <taxon>Streptophyta</taxon>
        <taxon>Embryophyta</taxon>
        <taxon>Tracheophyta</taxon>
        <taxon>Lycopodiopsida</taxon>
        <taxon>Selaginellales</taxon>
        <taxon>Selaginellaceae</taxon>
        <taxon>Selaginella</taxon>
    </lineage>
</organism>
<keyword evidence="5" id="KW-0206">Cytoskeleton</keyword>
<dbReference type="GO" id="GO:0000226">
    <property type="term" value="P:microtubule cytoskeleton organization"/>
    <property type="evidence" value="ECO:0007669"/>
    <property type="project" value="InterPro"/>
</dbReference>
<dbReference type="InterPro" id="IPR027329">
    <property type="entry name" value="TPX2_C"/>
</dbReference>
<keyword evidence="3" id="KW-0963">Cytoplasm</keyword>
<evidence type="ECO:0000313" key="9">
    <source>
        <dbReference type="Proteomes" id="UP000001514"/>
    </source>
</evidence>
<dbReference type="EMBL" id="GL377572">
    <property type="protein sequence ID" value="EFJ32665.1"/>
    <property type="molecule type" value="Genomic_DNA"/>
</dbReference>
<feature type="compositionally biased region" description="Basic and acidic residues" evidence="6">
    <location>
        <begin position="388"/>
        <end position="400"/>
    </location>
</feature>
<gene>
    <name evidence="8" type="ORF">SELMODRAFT_407685</name>
</gene>
<protein>
    <recommendedName>
        <fullName evidence="7">TPX2 C-terminal domain-containing protein</fullName>
    </recommendedName>
</protein>
<feature type="compositionally biased region" description="Basic and acidic residues" evidence="6">
    <location>
        <begin position="363"/>
        <end position="373"/>
    </location>
</feature>
<dbReference type="PANTHER" id="PTHR46372:SF2">
    <property type="entry name" value="PROTEIN WVD2-LIKE 3"/>
    <property type="match status" value="1"/>
</dbReference>
<evidence type="ECO:0000256" key="5">
    <source>
        <dbReference type="ARBA" id="ARBA00023212"/>
    </source>
</evidence>
<feature type="compositionally biased region" description="Polar residues" evidence="6">
    <location>
        <begin position="253"/>
        <end position="268"/>
    </location>
</feature>
<feature type="compositionally biased region" description="Basic and acidic residues" evidence="6">
    <location>
        <begin position="269"/>
        <end position="289"/>
    </location>
</feature>
<feature type="compositionally biased region" description="Basic residues" evidence="6">
    <location>
        <begin position="401"/>
        <end position="415"/>
    </location>
</feature>
<sequence>MDGSTMVGPRQRSCVFLPSRYIEELDGASSPGLVSKKAAFFEEAIQSASSERCSVSSRRSRRASSACKIGDDDVIDQSDATVRTLDFSSGCEESKDSSCEEHSDTVLEEIKLDGTSLVDGENIDKVGSTTTISSGVGSALKENKDPDDDGRQSQEAPAVQQTKNNAKPSMRKGNKMHKEMVHPIRVCGHLTQRACANKRRGSIPSDVVADLKNPSRRVNAVRKSTGFQSLALPADKKKTSEGTDSRPRLERQIPTSTKAQVGTTGSTKQDAKEYRLAEKSLEEKKDSKKSSPNAGHRRSQEFQLKSGERAQKRKEFYAKLAERLAAKEQEKNQIKAKSQEEKEADLRKLRRSLTFKAKPMPDFYHEQPAESKPSKKVPATRAISPRLGRLERKTSVDTHHEHHHVRLCQQQRHHSAYPSLAPASKKKTPSAGKSRSGTANASSSTSSPSLLSTNQTAVQSSCGSSSSVEIRREDGTTLLASSV</sequence>
<evidence type="ECO:0000256" key="1">
    <source>
        <dbReference type="ARBA" id="ARBA00004245"/>
    </source>
</evidence>
<dbReference type="GO" id="GO:0005874">
    <property type="term" value="C:microtubule"/>
    <property type="evidence" value="ECO:0007669"/>
    <property type="project" value="UniProtKB-KW"/>
</dbReference>
<feature type="compositionally biased region" description="Low complexity" evidence="6">
    <location>
        <begin position="126"/>
        <end position="138"/>
    </location>
</feature>
<dbReference type="HOGENOM" id="CLU_565507_0_0_1"/>
<feature type="domain" description="TPX2 C-terminal" evidence="7">
    <location>
        <begin position="302"/>
        <end position="373"/>
    </location>
</feature>
<dbReference type="Pfam" id="PF06886">
    <property type="entry name" value="TPX2"/>
    <property type="match status" value="1"/>
</dbReference>
<feature type="compositionally biased region" description="Basic and acidic residues" evidence="6">
    <location>
        <begin position="234"/>
        <end position="251"/>
    </location>
</feature>
<dbReference type="GO" id="GO:0008017">
    <property type="term" value="F:microtubule binding"/>
    <property type="evidence" value="ECO:0007669"/>
    <property type="project" value="InterPro"/>
</dbReference>
<evidence type="ECO:0000259" key="7">
    <source>
        <dbReference type="Pfam" id="PF06886"/>
    </source>
</evidence>
<evidence type="ECO:0000256" key="4">
    <source>
        <dbReference type="ARBA" id="ARBA00022701"/>
    </source>
</evidence>